<evidence type="ECO:0000313" key="3">
    <source>
        <dbReference type="Proteomes" id="UP000292282"/>
    </source>
</evidence>
<feature type="compositionally biased region" description="Low complexity" evidence="1">
    <location>
        <begin position="117"/>
        <end position="127"/>
    </location>
</feature>
<feature type="region of interest" description="Disordered" evidence="1">
    <location>
        <begin position="80"/>
        <end position="146"/>
    </location>
</feature>
<accession>A0A4Q9M1F1</accession>
<feature type="compositionally biased region" description="Basic and acidic residues" evidence="1">
    <location>
        <begin position="80"/>
        <end position="102"/>
    </location>
</feature>
<keyword evidence="3" id="KW-1185">Reference proteome</keyword>
<dbReference type="VEuPathDB" id="MicrosporidiaDB:CWI38_0061p0070"/>
<name>A0A4Q9M1F1_9MICR</name>
<dbReference type="Proteomes" id="UP000292282">
    <property type="component" value="Unassembled WGS sequence"/>
</dbReference>
<comment type="caution">
    <text evidence="2">The sequence shown here is derived from an EMBL/GenBank/DDBJ whole genome shotgun (WGS) entry which is preliminary data.</text>
</comment>
<dbReference type="AlphaFoldDB" id="A0A4Q9M1F1"/>
<reference evidence="2 3" key="1">
    <citation type="submission" date="2017-12" db="EMBL/GenBank/DDBJ databases">
        <authorList>
            <person name="Pombert J.-F."/>
            <person name="Haag K.L."/>
            <person name="Ebert D."/>
        </authorList>
    </citation>
    <scope>NUCLEOTIDE SEQUENCE [LARGE SCALE GENOMIC DNA]</scope>
    <source>
        <strain evidence="2">IL-G-3</strain>
    </source>
</reference>
<feature type="compositionally biased region" description="Basic and acidic residues" evidence="1">
    <location>
        <begin position="135"/>
        <end position="146"/>
    </location>
</feature>
<evidence type="ECO:0000313" key="2">
    <source>
        <dbReference type="EMBL" id="TBU20499.1"/>
    </source>
</evidence>
<evidence type="ECO:0000256" key="1">
    <source>
        <dbReference type="SAM" id="MobiDB-lite"/>
    </source>
</evidence>
<proteinExistence type="predicted"/>
<sequence length="146" mass="16966">MIYIVDDFRMNDFKILMRGTTLEEPTNNINEESNLEETKIVVKEAYIQSIVLKKTVETISFDRRRGLYWERASMGVIMRSEVHEEPTPPLKGEKREEDDAKNFKPKNKAPFISQGGTTLEEPTNNLNEESDLEEETKVVKEVEENI</sequence>
<organism evidence="2 3">
    <name type="scientific">Hamiltosporidium tvaerminnensis</name>
    <dbReference type="NCBI Taxonomy" id="1176355"/>
    <lineage>
        <taxon>Eukaryota</taxon>
        <taxon>Fungi</taxon>
        <taxon>Fungi incertae sedis</taxon>
        <taxon>Microsporidia</taxon>
        <taxon>Dubosqiidae</taxon>
        <taxon>Hamiltosporidium</taxon>
    </lineage>
</organism>
<protein>
    <submittedName>
        <fullName evidence="2">Uncharacterized protein</fullName>
    </submittedName>
</protein>
<gene>
    <name evidence="2" type="ORF">CWI38_0061p0070</name>
</gene>
<dbReference type="EMBL" id="PITK01000061">
    <property type="protein sequence ID" value="TBU20499.1"/>
    <property type="molecule type" value="Genomic_DNA"/>
</dbReference>